<dbReference type="RefSeq" id="WP_150023260.1">
    <property type="nucleotide sequence ID" value="NZ_VWOJ01000002.1"/>
</dbReference>
<dbReference type="Pfam" id="PF06620">
    <property type="entry name" value="DUF1150"/>
    <property type="match status" value="1"/>
</dbReference>
<evidence type="ECO:0000313" key="2">
    <source>
        <dbReference type="Proteomes" id="UP000325122"/>
    </source>
</evidence>
<organism evidence="1 2">
    <name type="scientific">Alkalicaulis satelles</name>
    <dbReference type="NCBI Taxonomy" id="2609175"/>
    <lineage>
        <taxon>Bacteria</taxon>
        <taxon>Pseudomonadati</taxon>
        <taxon>Pseudomonadota</taxon>
        <taxon>Alphaproteobacteria</taxon>
        <taxon>Maricaulales</taxon>
        <taxon>Maricaulaceae</taxon>
        <taxon>Alkalicaulis</taxon>
    </lineage>
</organism>
<keyword evidence="2" id="KW-1185">Reference proteome</keyword>
<name>A0A5M6ZGU9_9PROT</name>
<dbReference type="AlphaFoldDB" id="A0A5M6ZGU9"/>
<sequence length="81" mass="8700">MSEAMTHNPDETAESGPTVYVRAIAGAEVMDAAAASDIQIRADDTLYAIHDERGQRMAVFSDRDAAFAAARWHGAQPVSVH</sequence>
<evidence type="ECO:0000313" key="1">
    <source>
        <dbReference type="EMBL" id="KAA5803993.1"/>
    </source>
</evidence>
<protein>
    <submittedName>
        <fullName evidence="1">DUF1150 family protein</fullName>
    </submittedName>
</protein>
<gene>
    <name evidence="1" type="ORF">F1654_09400</name>
</gene>
<dbReference type="InterPro" id="IPR009531">
    <property type="entry name" value="DUF1150"/>
</dbReference>
<proteinExistence type="predicted"/>
<dbReference type="EMBL" id="VWOJ01000002">
    <property type="protein sequence ID" value="KAA5803993.1"/>
    <property type="molecule type" value="Genomic_DNA"/>
</dbReference>
<reference evidence="1 2" key="1">
    <citation type="submission" date="2019-09" db="EMBL/GenBank/DDBJ databases">
        <authorList>
            <person name="Kevbrin V."/>
            <person name="Grouzdev D.S."/>
        </authorList>
    </citation>
    <scope>NUCLEOTIDE SEQUENCE [LARGE SCALE GENOMIC DNA]</scope>
    <source>
        <strain evidence="1 2">G-192</strain>
    </source>
</reference>
<comment type="caution">
    <text evidence="1">The sequence shown here is derived from an EMBL/GenBank/DDBJ whole genome shotgun (WGS) entry which is preliminary data.</text>
</comment>
<dbReference type="Proteomes" id="UP000325122">
    <property type="component" value="Unassembled WGS sequence"/>
</dbReference>
<accession>A0A5M6ZGU9</accession>